<feature type="chain" id="PRO_5021361750" evidence="1">
    <location>
        <begin position="24"/>
        <end position="188"/>
    </location>
</feature>
<proteinExistence type="predicted"/>
<protein>
    <submittedName>
        <fullName evidence="2">Uncharacterized protein</fullName>
    </submittedName>
</protein>
<dbReference type="OrthoDB" id="5226619at2759"/>
<organism evidence="2 3">
    <name type="scientific">Thyridium curvatum</name>
    <dbReference type="NCBI Taxonomy" id="1093900"/>
    <lineage>
        <taxon>Eukaryota</taxon>
        <taxon>Fungi</taxon>
        <taxon>Dikarya</taxon>
        <taxon>Ascomycota</taxon>
        <taxon>Pezizomycotina</taxon>
        <taxon>Sordariomycetes</taxon>
        <taxon>Sordariomycetidae</taxon>
        <taxon>Thyridiales</taxon>
        <taxon>Thyridiaceae</taxon>
        <taxon>Thyridium</taxon>
    </lineage>
</organism>
<comment type="caution">
    <text evidence="2">The sequence shown here is derived from an EMBL/GenBank/DDBJ whole genome shotgun (WGS) entry which is preliminary data.</text>
</comment>
<keyword evidence="1" id="KW-0732">Signal</keyword>
<dbReference type="AlphaFoldDB" id="A0A507AV17"/>
<feature type="signal peptide" evidence="1">
    <location>
        <begin position="1"/>
        <end position="23"/>
    </location>
</feature>
<dbReference type="EMBL" id="SKBQ01000059">
    <property type="protein sequence ID" value="TPX10344.1"/>
    <property type="molecule type" value="Genomic_DNA"/>
</dbReference>
<dbReference type="RefSeq" id="XP_030992055.1">
    <property type="nucleotide sequence ID" value="XM_031143638.1"/>
</dbReference>
<reference evidence="2 3" key="1">
    <citation type="submission" date="2019-06" db="EMBL/GenBank/DDBJ databases">
        <title>Draft genome sequence of the filamentous fungus Phialemoniopsis curvata isolated from diesel fuel.</title>
        <authorList>
            <person name="Varaljay V.A."/>
            <person name="Lyon W.J."/>
            <person name="Crouch A.L."/>
            <person name="Drake C.E."/>
            <person name="Hollomon J.M."/>
            <person name="Nadeau L.J."/>
            <person name="Nunn H.S."/>
            <person name="Stevenson B.S."/>
            <person name="Bojanowski C.L."/>
            <person name="Crookes-Goodson W.J."/>
        </authorList>
    </citation>
    <scope>NUCLEOTIDE SEQUENCE [LARGE SCALE GENOMIC DNA]</scope>
    <source>
        <strain evidence="2 3">D216</strain>
    </source>
</reference>
<gene>
    <name evidence="2" type="ORF">E0L32_008749</name>
</gene>
<name>A0A507AV17_9PEZI</name>
<keyword evidence="3" id="KW-1185">Reference proteome</keyword>
<sequence>MAFASQLFATLTALLAVTRSATAADLKPWQVTRLSTHSPSGRPGNPPFCYLRLNITDPNEFNLGKTHYGDAIIDPSSTQCNLQWDCLQDTIWGQVTPCSPTQAGLWTFEVLVPAGNSSRPSATADFDLRFTLINKMIMNDDVTITQKYVGQQHFAVGKNMNGACGGSSVCNWGLIENTTVDVTQKLVE</sequence>
<dbReference type="InParanoid" id="A0A507AV17"/>
<evidence type="ECO:0000256" key="1">
    <source>
        <dbReference type="SAM" id="SignalP"/>
    </source>
</evidence>
<evidence type="ECO:0000313" key="2">
    <source>
        <dbReference type="EMBL" id="TPX10344.1"/>
    </source>
</evidence>
<dbReference type="Proteomes" id="UP000319257">
    <property type="component" value="Unassembled WGS sequence"/>
</dbReference>
<dbReference type="GeneID" id="41976196"/>
<evidence type="ECO:0000313" key="3">
    <source>
        <dbReference type="Proteomes" id="UP000319257"/>
    </source>
</evidence>
<accession>A0A507AV17</accession>